<dbReference type="PATRIC" id="fig|156976.3.peg.2026"/>
<dbReference type="EMBL" id="CP012342">
    <property type="protein sequence ID" value="AKV59420.1"/>
    <property type="molecule type" value="Genomic_DNA"/>
</dbReference>
<dbReference type="InterPro" id="IPR007421">
    <property type="entry name" value="Schlafen_AlbA_2_dom"/>
</dbReference>
<dbReference type="Proteomes" id="UP000060016">
    <property type="component" value="Chromosome"/>
</dbReference>
<dbReference type="Gene3D" id="3.30.950.30">
    <property type="entry name" value="Schlafen, AAA domain"/>
    <property type="match status" value="1"/>
</dbReference>
<dbReference type="InterPro" id="IPR036390">
    <property type="entry name" value="WH_DNA-bd_sf"/>
</dbReference>
<dbReference type="Pfam" id="PF04326">
    <property type="entry name" value="SLFN_AlbA_2"/>
    <property type="match status" value="1"/>
</dbReference>
<keyword evidence="3" id="KW-1185">Reference proteome</keyword>
<dbReference type="Gene3D" id="3.30.565.60">
    <property type="match status" value="1"/>
</dbReference>
<dbReference type="PANTHER" id="PTHR30595:SF6">
    <property type="entry name" value="SCHLAFEN ALBA-2 DOMAIN-CONTAINING PROTEIN"/>
    <property type="match status" value="1"/>
</dbReference>
<dbReference type="PANTHER" id="PTHR30595">
    <property type="entry name" value="GLPR-RELATED TRANSCRIPTIONAL REPRESSOR"/>
    <property type="match status" value="1"/>
</dbReference>
<evidence type="ECO:0000313" key="3">
    <source>
        <dbReference type="Proteomes" id="UP000060016"/>
    </source>
</evidence>
<proteinExistence type="predicted"/>
<dbReference type="AlphaFoldDB" id="A0A0K1RDA8"/>
<dbReference type="Pfam" id="PF13412">
    <property type="entry name" value="HTH_24"/>
    <property type="match status" value="1"/>
</dbReference>
<dbReference type="InterPro" id="IPR036388">
    <property type="entry name" value="WH-like_DNA-bd_sf"/>
</dbReference>
<protein>
    <recommendedName>
        <fullName evidence="1">Schlafen AlbA-2 domain-containing protein</fullName>
    </recommendedName>
</protein>
<dbReference type="RefSeq" id="WP_083439831.1">
    <property type="nucleotide sequence ID" value="NZ_CP012342.1"/>
</dbReference>
<dbReference type="STRING" id="156976.AK829_10065"/>
<reference evidence="2 3" key="1">
    <citation type="submission" date="2015-08" db="EMBL/GenBank/DDBJ databases">
        <authorList>
            <person name="Babu N.S."/>
            <person name="Beckwith C.J."/>
            <person name="Beseler K.G."/>
            <person name="Brison A."/>
            <person name="Carone J.V."/>
            <person name="Caskin T.P."/>
            <person name="Diamond M."/>
            <person name="Durham M.E."/>
            <person name="Foxe J.M."/>
            <person name="Go M."/>
            <person name="Henderson B.A."/>
            <person name="Jones I.B."/>
            <person name="McGettigan J.A."/>
            <person name="Micheletti S.J."/>
            <person name="Nasrallah M.E."/>
            <person name="Ortiz D."/>
            <person name="Piller C.R."/>
            <person name="Privatt S.R."/>
            <person name="Schneider S.L."/>
            <person name="Sharp S."/>
            <person name="Smith T.C."/>
            <person name="Stanton J.D."/>
            <person name="Ullery H.E."/>
            <person name="Wilson R.J."/>
            <person name="Serrano M.G."/>
            <person name="Buck G."/>
            <person name="Lee V."/>
            <person name="Wang Y."/>
            <person name="Carvalho R."/>
            <person name="Voegtly L."/>
            <person name="Shi R."/>
            <person name="Duckworth R."/>
            <person name="Johnson A."/>
            <person name="Loviza R."/>
            <person name="Walstead R."/>
            <person name="Shah Z."/>
            <person name="Kiflezghi M."/>
            <person name="Wade K."/>
            <person name="Ball S.L."/>
            <person name="Bradley K.W."/>
            <person name="Asai D.J."/>
            <person name="Bowman C.A."/>
            <person name="Russell D.A."/>
            <person name="Pope W.H."/>
            <person name="Jacobs-Sera D."/>
            <person name="Hendrix R.W."/>
            <person name="Hatfull G.F."/>
        </authorList>
    </citation>
    <scope>NUCLEOTIDE SEQUENCE [LARGE SCALE GENOMIC DNA]</scope>
    <source>
        <strain evidence="2 3">PUDD_83A45</strain>
    </source>
</reference>
<evidence type="ECO:0000313" key="2">
    <source>
        <dbReference type="EMBL" id="AKV59420.1"/>
    </source>
</evidence>
<accession>A0A0K1RDA8</accession>
<evidence type="ECO:0000259" key="1">
    <source>
        <dbReference type="Pfam" id="PF04326"/>
    </source>
</evidence>
<name>A0A0K1RDA8_9CORY</name>
<dbReference type="Pfam" id="PF13749">
    <property type="entry name" value="HATPase_c_4"/>
    <property type="match status" value="1"/>
</dbReference>
<dbReference type="Gene3D" id="1.10.10.10">
    <property type="entry name" value="Winged helix-like DNA-binding domain superfamily/Winged helix DNA-binding domain"/>
    <property type="match status" value="1"/>
</dbReference>
<dbReference type="SUPFAM" id="SSF46785">
    <property type="entry name" value="Winged helix' DNA-binding domain"/>
    <property type="match status" value="1"/>
</dbReference>
<dbReference type="InterPro" id="IPR038461">
    <property type="entry name" value="Schlafen_AlbA_2_dom_sf"/>
</dbReference>
<dbReference type="InterPro" id="IPR011991">
    <property type="entry name" value="ArsR-like_HTH"/>
</dbReference>
<feature type="domain" description="Schlafen AlbA-2" evidence="1">
    <location>
        <begin position="20"/>
        <end position="144"/>
    </location>
</feature>
<dbReference type="InterPro" id="IPR038475">
    <property type="entry name" value="RecG_C_sf"/>
</dbReference>
<sequence>MSDRMNRIMERLNRQRDDDHCIEAKSGTGKLDKAFWSTVSAFANTRGGLIVLGISEDQETGRFVVNPDFDYHQMSDRLEDAFRPSQENPGVTPLPRVEPEADEYNGAPVIVLRVYPMRDDPKLGKLMPCYVTSQGPRNGSYKRLFDGDHRLSSYEVFQLATLYEPDLAELAPAPKATLDDLEKPEWEALLGSFVKSGSRLMYGTKSDVEALERLHVVDGGGTPTLAGTLALGTYPQQFYPQLFIDVAVHPQTEKSSGEVRFLERKQCDGPLPIAVENAIQTVLANLRTRAVERGSAMVDEPEIPEIAIREAVVNAVMHRDYNPQVLGRQVQIDIYPDRVEINNPGGLWGDRTVDNIQENRSTARNQYLANLLSHLRTPGGSSRVAENQGSGIQRMKSGMQTHGLPQPLFTANIGDFTVTLFRFGLLTPEIAQWLNRVAPKATREEQVALAIAHGLGAVSTRELKDNVGLDSDGARAILNGLASAGSLVPTSDPDRFTLAPSNGGAGSADPEIINVLAGGGELSAREIADALGVSLSSVRPRLRKLVDANVISPTAPPTSRNRRYRI</sequence>
<dbReference type="CDD" id="cd00090">
    <property type="entry name" value="HTH_ARSR"/>
    <property type="match status" value="1"/>
</dbReference>
<dbReference type="KEGG" id="crie:AK829_10065"/>
<gene>
    <name evidence="2" type="ORF">AK829_10065</name>
</gene>
<organism evidence="2 3">
    <name type="scientific">Corynebacterium riegelii</name>
    <dbReference type="NCBI Taxonomy" id="156976"/>
    <lineage>
        <taxon>Bacteria</taxon>
        <taxon>Bacillati</taxon>
        <taxon>Actinomycetota</taxon>
        <taxon>Actinomycetes</taxon>
        <taxon>Mycobacteriales</taxon>
        <taxon>Corynebacteriaceae</taxon>
        <taxon>Corynebacterium</taxon>
    </lineage>
</organism>